<gene>
    <name evidence="2" type="ORF">GCM10010994_29670</name>
</gene>
<dbReference type="Proteomes" id="UP000637002">
    <property type="component" value="Unassembled WGS sequence"/>
</dbReference>
<protein>
    <submittedName>
        <fullName evidence="2">Uncharacterized protein</fullName>
    </submittedName>
</protein>
<name>A0A916UD83_9HYPH</name>
<sequence length="116" mass="12664">MRLTALTLFGLLAATQALAGASSTAVRIPANDPTAANLSPYEISLRAFDACQVTQSRLLNTTREQVHTPCSCYAKRTVARMDKEEIAAFRRTGYFSDSARAKAVEALNYCKLKSPF</sequence>
<accession>A0A916UD83</accession>
<reference evidence="2" key="2">
    <citation type="submission" date="2020-09" db="EMBL/GenBank/DDBJ databases">
        <authorList>
            <person name="Sun Q."/>
            <person name="Zhou Y."/>
        </authorList>
    </citation>
    <scope>NUCLEOTIDE SEQUENCE</scope>
    <source>
        <strain evidence="2">CGMCC 1.12919</strain>
    </source>
</reference>
<organism evidence="2 3">
    <name type="scientific">Chelatococcus reniformis</name>
    <dbReference type="NCBI Taxonomy" id="1494448"/>
    <lineage>
        <taxon>Bacteria</taxon>
        <taxon>Pseudomonadati</taxon>
        <taxon>Pseudomonadota</taxon>
        <taxon>Alphaproteobacteria</taxon>
        <taxon>Hyphomicrobiales</taxon>
        <taxon>Chelatococcaceae</taxon>
        <taxon>Chelatococcus</taxon>
    </lineage>
</organism>
<evidence type="ECO:0000313" key="2">
    <source>
        <dbReference type="EMBL" id="GGC69194.1"/>
    </source>
</evidence>
<keyword evidence="3" id="KW-1185">Reference proteome</keyword>
<dbReference type="EMBL" id="BMGG01000005">
    <property type="protein sequence ID" value="GGC69194.1"/>
    <property type="molecule type" value="Genomic_DNA"/>
</dbReference>
<feature type="chain" id="PRO_5037340883" evidence="1">
    <location>
        <begin position="20"/>
        <end position="116"/>
    </location>
</feature>
<evidence type="ECO:0000313" key="3">
    <source>
        <dbReference type="Proteomes" id="UP000637002"/>
    </source>
</evidence>
<comment type="caution">
    <text evidence="2">The sequence shown here is derived from an EMBL/GenBank/DDBJ whole genome shotgun (WGS) entry which is preliminary data.</text>
</comment>
<dbReference type="AlphaFoldDB" id="A0A916UD83"/>
<feature type="signal peptide" evidence="1">
    <location>
        <begin position="1"/>
        <end position="19"/>
    </location>
</feature>
<proteinExistence type="predicted"/>
<evidence type="ECO:0000256" key="1">
    <source>
        <dbReference type="SAM" id="SignalP"/>
    </source>
</evidence>
<dbReference type="RefSeq" id="WP_188609958.1">
    <property type="nucleotide sequence ID" value="NZ_BMGG01000005.1"/>
</dbReference>
<reference evidence="2" key="1">
    <citation type="journal article" date="2014" name="Int. J. Syst. Evol. Microbiol.">
        <title>Complete genome sequence of Corynebacterium casei LMG S-19264T (=DSM 44701T), isolated from a smear-ripened cheese.</title>
        <authorList>
            <consortium name="US DOE Joint Genome Institute (JGI-PGF)"/>
            <person name="Walter F."/>
            <person name="Albersmeier A."/>
            <person name="Kalinowski J."/>
            <person name="Ruckert C."/>
        </authorList>
    </citation>
    <scope>NUCLEOTIDE SEQUENCE</scope>
    <source>
        <strain evidence="2">CGMCC 1.12919</strain>
    </source>
</reference>
<keyword evidence="1" id="KW-0732">Signal</keyword>